<evidence type="ECO:0000313" key="6">
    <source>
        <dbReference type="EMBL" id="CAJ1955125.1"/>
    </source>
</evidence>
<keyword evidence="7" id="KW-1185">Reference proteome</keyword>
<accession>A0AAD2FWX1</accession>
<comment type="caution">
    <text evidence="6">The sequence shown here is derived from an EMBL/GenBank/DDBJ whole genome shotgun (WGS) entry which is preliminary data.</text>
</comment>
<evidence type="ECO:0000256" key="2">
    <source>
        <dbReference type="ARBA" id="ARBA00022884"/>
    </source>
</evidence>
<dbReference type="PANTHER" id="PTHR11586">
    <property type="entry name" value="TRNA-AMINOACYLATION COFACTOR ARC1 FAMILY MEMBER"/>
    <property type="match status" value="1"/>
</dbReference>
<dbReference type="InterPro" id="IPR051270">
    <property type="entry name" value="Tyrosine-tRNA_ligase_regulator"/>
</dbReference>
<keyword evidence="2 3" id="KW-0694">RNA-binding</keyword>
<dbReference type="EMBL" id="CAKOGP040001881">
    <property type="protein sequence ID" value="CAJ1955125.1"/>
    <property type="molecule type" value="Genomic_DNA"/>
</dbReference>
<reference evidence="6" key="1">
    <citation type="submission" date="2023-08" db="EMBL/GenBank/DDBJ databases">
        <authorList>
            <person name="Audoor S."/>
            <person name="Bilcke G."/>
        </authorList>
    </citation>
    <scope>NUCLEOTIDE SEQUENCE</scope>
</reference>
<feature type="region of interest" description="Disordered" evidence="4">
    <location>
        <begin position="406"/>
        <end position="428"/>
    </location>
</feature>
<sequence>MKVASSAALATLTVSVQEINADPLLQLIVKVASPLQLTVNKSKKATLSLELVSGTKLAQRNAIVRCLCGMGLHNALDGSPSALLGGHSAVVHSSPSHSIAIASITSWMSVADHSKTESSLDSLLKQVDAHLETRAFLIPSASMTVADIDMAALFLKKCTADELSSYANVQRWLRVVSAGLSKHDIKLPDKLATVPALSPPIFFYGTEEVEMPKKSRAPQGNANKGNQANTGNQGQRQAKKQQQKQPQQNQKKQQQQQQQASTFDVSALDIRVGKILKVWPHPDAEKLFCEEIDVGEEKPRQIASGLRPFYKDEELLNRRVVVLCNLKSRKLVGFPSHGMVLCASNADHTNVETMEPPANAKIGERLEFEGISGDPEPENKVAKKKIFESVAPDLKTNSEGVCEWKGAMSKTSDGPIKASKGMPHAQVA</sequence>
<proteinExistence type="predicted"/>
<dbReference type="Gene3D" id="2.40.50.140">
    <property type="entry name" value="Nucleic acid-binding proteins"/>
    <property type="match status" value="1"/>
</dbReference>
<keyword evidence="1 3" id="KW-0820">tRNA-binding</keyword>
<evidence type="ECO:0000256" key="3">
    <source>
        <dbReference type="PROSITE-ProRule" id="PRU00209"/>
    </source>
</evidence>
<evidence type="ECO:0000313" key="7">
    <source>
        <dbReference type="Proteomes" id="UP001295423"/>
    </source>
</evidence>
<organism evidence="6 7">
    <name type="scientific">Cylindrotheca closterium</name>
    <dbReference type="NCBI Taxonomy" id="2856"/>
    <lineage>
        <taxon>Eukaryota</taxon>
        <taxon>Sar</taxon>
        <taxon>Stramenopiles</taxon>
        <taxon>Ochrophyta</taxon>
        <taxon>Bacillariophyta</taxon>
        <taxon>Bacillariophyceae</taxon>
        <taxon>Bacillariophycidae</taxon>
        <taxon>Bacillariales</taxon>
        <taxon>Bacillariaceae</taxon>
        <taxon>Cylindrotheca</taxon>
    </lineage>
</organism>
<dbReference type="InterPro" id="IPR002547">
    <property type="entry name" value="tRNA-bd_dom"/>
</dbReference>
<evidence type="ECO:0000259" key="5">
    <source>
        <dbReference type="PROSITE" id="PS50886"/>
    </source>
</evidence>
<dbReference type="InterPro" id="IPR012340">
    <property type="entry name" value="NA-bd_OB-fold"/>
</dbReference>
<dbReference type="PANTHER" id="PTHR11586:SF33">
    <property type="entry name" value="AMINOACYL TRNA SYNTHASE COMPLEX-INTERACTING MULTIFUNCTIONAL PROTEIN 1"/>
    <property type="match status" value="1"/>
</dbReference>
<feature type="region of interest" description="Disordered" evidence="4">
    <location>
        <begin position="210"/>
        <end position="263"/>
    </location>
</feature>
<dbReference type="FunFam" id="2.40.50.140:FF:000225">
    <property type="entry name" value="tyrosine--tRNA ligase, cytoplasmic"/>
    <property type="match status" value="1"/>
</dbReference>
<dbReference type="InterPro" id="IPR036282">
    <property type="entry name" value="Glutathione-S-Trfase_C_sf"/>
</dbReference>
<feature type="compositionally biased region" description="Low complexity" evidence="4">
    <location>
        <begin position="243"/>
        <end position="259"/>
    </location>
</feature>
<dbReference type="PROSITE" id="PS50886">
    <property type="entry name" value="TRBD"/>
    <property type="match status" value="1"/>
</dbReference>
<dbReference type="AlphaFoldDB" id="A0AAD2FWX1"/>
<dbReference type="Proteomes" id="UP001295423">
    <property type="component" value="Unassembled WGS sequence"/>
</dbReference>
<dbReference type="Gene3D" id="1.20.1050.130">
    <property type="match status" value="1"/>
</dbReference>
<evidence type="ECO:0000256" key="4">
    <source>
        <dbReference type="SAM" id="MobiDB-lite"/>
    </source>
</evidence>
<dbReference type="GO" id="GO:0000049">
    <property type="term" value="F:tRNA binding"/>
    <property type="evidence" value="ECO:0007669"/>
    <property type="project" value="UniProtKB-UniRule"/>
</dbReference>
<feature type="compositionally biased region" description="Polar residues" evidence="4">
    <location>
        <begin position="218"/>
        <end position="232"/>
    </location>
</feature>
<name>A0AAD2FWX1_9STRA</name>
<dbReference type="SUPFAM" id="SSF50249">
    <property type="entry name" value="Nucleic acid-binding proteins"/>
    <property type="match status" value="1"/>
</dbReference>
<dbReference type="CDD" id="cd02799">
    <property type="entry name" value="tRNA_bind_EMAP-II_like"/>
    <property type="match status" value="1"/>
</dbReference>
<protein>
    <recommendedName>
        <fullName evidence="5">tRNA-binding domain-containing protein</fullName>
    </recommendedName>
</protein>
<dbReference type="SUPFAM" id="SSF47616">
    <property type="entry name" value="GST C-terminal domain-like"/>
    <property type="match status" value="1"/>
</dbReference>
<gene>
    <name evidence="6" type="ORF">CYCCA115_LOCUS15596</name>
</gene>
<evidence type="ECO:0000256" key="1">
    <source>
        <dbReference type="ARBA" id="ARBA00022555"/>
    </source>
</evidence>
<dbReference type="Pfam" id="PF01588">
    <property type="entry name" value="tRNA_bind"/>
    <property type="match status" value="1"/>
</dbReference>
<feature type="domain" description="TRNA-binding" evidence="5">
    <location>
        <begin position="264"/>
        <end position="367"/>
    </location>
</feature>